<evidence type="ECO:0000259" key="4">
    <source>
        <dbReference type="Pfam" id="PF03161"/>
    </source>
</evidence>
<evidence type="ECO:0000313" key="6">
    <source>
        <dbReference type="Proteomes" id="UP001443914"/>
    </source>
</evidence>
<organism evidence="5 6">
    <name type="scientific">Saponaria officinalis</name>
    <name type="common">Common soapwort</name>
    <name type="synonym">Lychnis saponaria</name>
    <dbReference type="NCBI Taxonomy" id="3572"/>
    <lineage>
        <taxon>Eukaryota</taxon>
        <taxon>Viridiplantae</taxon>
        <taxon>Streptophyta</taxon>
        <taxon>Embryophyta</taxon>
        <taxon>Tracheophyta</taxon>
        <taxon>Spermatophyta</taxon>
        <taxon>Magnoliopsida</taxon>
        <taxon>eudicotyledons</taxon>
        <taxon>Gunneridae</taxon>
        <taxon>Pentapetalae</taxon>
        <taxon>Caryophyllales</taxon>
        <taxon>Caryophyllaceae</taxon>
        <taxon>Caryophylleae</taxon>
        <taxon>Saponaria</taxon>
    </lineage>
</organism>
<gene>
    <name evidence="5" type="ORF">RND81_14G255200</name>
</gene>
<reference evidence="5 6" key="1">
    <citation type="submission" date="2024-03" db="EMBL/GenBank/DDBJ databases">
        <title>WGS assembly of Saponaria officinalis var. Norfolk2.</title>
        <authorList>
            <person name="Jenkins J."/>
            <person name="Shu S."/>
            <person name="Grimwood J."/>
            <person name="Barry K."/>
            <person name="Goodstein D."/>
            <person name="Schmutz J."/>
            <person name="Leebens-Mack J."/>
            <person name="Osbourn A."/>
        </authorList>
    </citation>
    <scope>NUCLEOTIDE SEQUENCE [LARGE SCALE GENOMIC DNA]</scope>
    <source>
        <strain evidence="6">cv. Norfolk2</strain>
        <strain evidence="5">JIC</strain>
        <tissue evidence="5">Leaf</tissue>
    </source>
</reference>
<feature type="region of interest" description="Disordered" evidence="3">
    <location>
        <begin position="744"/>
        <end position="765"/>
    </location>
</feature>
<dbReference type="EMBL" id="JBDFQZ010000014">
    <property type="protein sequence ID" value="KAK9667429.1"/>
    <property type="molecule type" value="Genomic_DNA"/>
</dbReference>
<evidence type="ECO:0000256" key="2">
    <source>
        <dbReference type="PROSITE-ProRule" id="PRU00708"/>
    </source>
</evidence>
<dbReference type="InterPro" id="IPR002885">
    <property type="entry name" value="PPR_rpt"/>
</dbReference>
<dbReference type="GO" id="GO:0045292">
    <property type="term" value="P:mRNA cis splicing, via spliceosome"/>
    <property type="evidence" value="ECO:0007669"/>
    <property type="project" value="TreeGrafter"/>
</dbReference>
<dbReference type="Gene3D" id="3.10.28.10">
    <property type="entry name" value="Homing endonucleases"/>
    <property type="match status" value="2"/>
</dbReference>
<dbReference type="Proteomes" id="UP001443914">
    <property type="component" value="Unassembled WGS sequence"/>
</dbReference>
<dbReference type="Pfam" id="PF01535">
    <property type="entry name" value="PPR"/>
    <property type="match status" value="1"/>
</dbReference>
<comment type="caution">
    <text evidence="5">The sequence shown here is derived from an EMBL/GenBank/DDBJ whole genome shotgun (WGS) entry which is preliminary data.</text>
</comment>
<protein>
    <recommendedName>
        <fullName evidence="4">Homing endonuclease LAGLIDADG domain-containing protein</fullName>
    </recommendedName>
</protein>
<dbReference type="InterPro" id="IPR004860">
    <property type="entry name" value="LAGLIDADG_dom"/>
</dbReference>
<dbReference type="EMBL" id="JBDFQZ010000014">
    <property type="protein sequence ID" value="KAK9667427.1"/>
    <property type="molecule type" value="Genomic_DNA"/>
</dbReference>
<dbReference type="SUPFAM" id="SSF55608">
    <property type="entry name" value="Homing endonucleases"/>
    <property type="match status" value="1"/>
</dbReference>
<dbReference type="GO" id="GO:0048564">
    <property type="term" value="P:photosystem I assembly"/>
    <property type="evidence" value="ECO:0007669"/>
    <property type="project" value="TreeGrafter"/>
</dbReference>
<dbReference type="EMBL" id="JBDFQZ010000014">
    <property type="protein sequence ID" value="KAK9667425.1"/>
    <property type="molecule type" value="Genomic_DNA"/>
</dbReference>
<dbReference type="Pfam" id="PF03161">
    <property type="entry name" value="LAGLIDADG_2"/>
    <property type="match status" value="1"/>
</dbReference>
<dbReference type="GO" id="GO:0000373">
    <property type="term" value="P:Group II intron splicing"/>
    <property type="evidence" value="ECO:0007669"/>
    <property type="project" value="TreeGrafter"/>
</dbReference>
<dbReference type="InterPro" id="IPR052500">
    <property type="entry name" value="Chloro/Mito_RNA_Process"/>
</dbReference>
<name>A0AAW1GXY6_SAPOF</name>
<dbReference type="EMBL" id="JBDFQZ010000014">
    <property type="protein sequence ID" value="KAK9667426.1"/>
    <property type="molecule type" value="Genomic_DNA"/>
</dbReference>
<dbReference type="PANTHER" id="PTHR47539">
    <property type="entry name" value="PENTATRICOPEPTIDE REPEAT-CONTAINING PROTEIN OTP51, CHLOROPLASTIC"/>
    <property type="match status" value="1"/>
</dbReference>
<evidence type="ECO:0000256" key="1">
    <source>
        <dbReference type="ARBA" id="ARBA00022737"/>
    </source>
</evidence>
<dbReference type="InterPro" id="IPR011990">
    <property type="entry name" value="TPR-like_helical_dom_sf"/>
</dbReference>
<proteinExistence type="predicted"/>
<dbReference type="InterPro" id="IPR027434">
    <property type="entry name" value="Homing_endonucl"/>
</dbReference>
<dbReference type="AlphaFoldDB" id="A0AAW1GXY6"/>
<feature type="compositionally biased region" description="Acidic residues" evidence="3">
    <location>
        <begin position="749"/>
        <end position="765"/>
    </location>
</feature>
<evidence type="ECO:0000256" key="3">
    <source>
        <dbReference type="SAM" id="MobiDB-lite"/>
    </source>
</evidence>
<evidence type="ECO:0000313" key="5">
    <source>
        <dbReference type="EMBL" id="KAK9667426.1"/>
    </source>
</evidence>
<accession>A0AAW1GXY6</accession>
<feature type="domain" description="Homing endonuclease LAGLIDADG" evidence="4">
    <location>
        <begin position="542"/>
        <end position="706"/>
    </location>
</feature>
<dbReference type="EMBL" id="JBDFQZ010000014">
    <property type="protein sequence ID" value="KAK9667428.1"/>
    <property type="molecule type" value="Genomic_DNA"/>
</dbReference>
<dbReference type="PANTHER" id="PTHR47539:SF1">
    <property type="entry name" value="PENTATRICOPEPTIDE REPEAT-CONTAINING PROTEIN OTP51, CHLOROPLASTIC"/>
    <property type="match status" value="1"/>
</dbReference>
<dbReference type="Gene3D" id="1.25.40.10">
    <property type="entry name" value="Tetratricopeptide repeat domain"/>
    <property type="match status" value="3"/>
</dbReference>
<sequence length="765" mass="88263">MQVYAGAAATAVSVIRLSGVEWKSGCKWKARERKRGWKLKCGSVYRNELEDCSEMRKLQFKAEELELDVIELSDLPENWKRSRLAWLCKELPSHKTPTISRLLNAQKKWMRHQDASYVALHCLRIRENQAAFSVYQWMRLRPWFRFDFALATKLADCLGRDRKPAKCRQLFDDIINQGRVPSESTFHILIVAYLNDASQDSLHQASHIYNQMIHLGAYRPRLSLHNALFRAILNLPPTSAKPYLKQAEFIFHNLLTCGLEVHKDIYGGLLWLHSYQDPVDKDRLFFLQNEMLRQGFKETTDTLLSVLRACSKDGDLVESERTWVKLLNYEAHGNLPSQAYVYKMQVHAKVGDSRKSLEIFREMQEQLEQPSVVAYQRIIEIMCNALEMELAESLMNELIKSGLKPLIPSYLDLLNMFFKLSLHDKVESIFFECLQRCRPNRTAYSIYLESLVQAGNVVRAGSVFSQMLDYDAVGVSSRTCNVLLDGYLSCEDRVKAEKLYGFMCEQSFEVEPSLRERLESVLKHSKKVVQKSVNLTLTPAQREILVGLLLGGLQVEYADDKNKYVVRFEFKDDSSVHSVLKRYIYHKYQEWLQPSNSSTNDSDNIPSKFSTVPHAVFGFYADQFWSNGRRSIPKLIHRWLSPRALAYWFMYTGYRTPTGNILLKLKGNKGDAERVFKALAMKSLEFKVKQKGKVFWLGFMESDSTCFLKLIEPYILEELQDILETDNHCLENGVAETSSVQFNSGSDADYVEEPDSSVFSDNDDS</sequence>
<dbReference type="GO" id="GO:0004519">
    <property type="term" value="F:endonuclease activity"/>
    <property type="evidence" value="ECO:0007669"/>
    <property type="project" value="InterPro"/>
</dbReference>
<dbReference type="Pfam" id="PF13812">
    <property type="entry name" value="PPR_3"/>
    <property type="match status" value="1"/>
</dbReference>
<keyword evidence="6" id="KW-1185">Reference proteome</keyword>
<dbReference type="PROSITE" id="PS51375">
    <property type="entry name" value="PPR"/>
    <property type="match status" value="1"/>
</dbReference>
<feature type="repeat" description="PPR" evidence="2">
    <location>
        <begin position="371"/>
        <end position="405"/>
    </location>
</feature>
<keyword evidence="1" id="KW-0677">Repeat</keyword>